<keyword evidence="4 6" id="KW-0964">Secreted</keyword>
<proteinExistence type="inferred from homology"/>
<dbReference type="AlphaFoldDB" id="A0A5K1JVQ4"/>
<name>A0A5K1JVQ4_9APHY</name>
<evidence type="ECO:0000256" key="3">
    <source>
        <dbReference type="ARBA" id="ARBA00022512"/>
    </source>
</evidence>
<comment type="subcellular location">
    <subcellularLocation>
        <location evidence="1 6">Secreted</location>
        <location evidence="1 6">Cell wall</location>
    </subcellularLocation>
</comment>
<dbReference type="GO" id="GO:0005199">
    <property type="term" value="F:structural constituent of cell wall"/>
    <property type="evidence" value="ECO:0007669"/>
    <property type="project" value="InterPro"/>
</dbReference>
<gene>
    <name evidence="7" type="primary">I1RW84</name>
</gene>
<keyword evidence="3 6" id="KW-0134">Cell wall</keyword>
<feature type="signal peptide" evidence="6">
    <location>
        <begin position="1"/>
        <end position="23"/>
    </location>
</feature>
<sequence>MLAQPLVVLSIALLAAAAPQANTSPCSTGSLQCCQSTEAAGSPTGAVLTTLLGIVVPDATMVLGVNCSPISAIGIGKSACSANTVCCSDNSVVSVPVHW</sequence>
<dbReference type="SMART" id="SM00075">
    <property type="entry name" value="HYDRO"/>
    <property type="match status" value="1"/>
</dbReference>
<dbReference type="InterPro" id="IPR001338">
    <property type="entry name" value="Class_I_Hydrophobin"/>
</dbReference>
<evidence type="ECO:0000256" key="5">
    <source>
        <dbReference type="ARBA" id="ARBA00023157"/>
    </source>
</evidence>
<protein>
    <recommendedName>
        <fullName evidence="6">Hydrophobin</fullName>
    </recommendedName>
</protein>
<dbReference type="Pfam" id="PF01185">
    <property type="entry name" value="Hydrophobin"/>
    <property type="match status" value="1"/>
</dbReference>
<dbReference type="CDD" id="cd23507">
    <property type="entry name" value="hydrophobin_I"/>
    <property type="match status" value="1"/>
</dbReference>
<evidence type="ECO:0000313" key="7">
    <source>
        <dbReference type="EMBL" id="VWO95996.1"/>
    </source>
</evidence>
<evidence type="ECO:0000256" key="6">
    <source>
        <dbReference type="RuleBase" id="RU365009"/>
    </source>
</evidence>
<keyword evidence="6" id="KW-0732">Signal</keyword>
<dbReference type="EMBL" id="LR725281">
    <property type="protein sequence ID" value="VWO95996.1"/>
    <property type="molecule type" value="Genomic_DNA"/>
</dbReference>
<dbReference type="GO" id="GO:0009277">
    <property type="term" value="C:fungal-type cell wall"/>
    <property type="evidence" value="ECO:0007669"/>
    <property type="project" value="InterPro"/>
</dbReference>
<evidence type="ECO:0000256" key="4">
    <source>
        <dbReference type="ARBA" id="ARBA00022525"/>
    </source>
</evidence>
<comment type="similarity">
    <text evidence="2 6">Belongs to the fungal hydrophobin family.</text>
</comment>
<evidence type="ECO:0000256" key="1">
    <source>
        <dbReference type="ARBA" id="ARBA00004191"/>
    </source>
</evidence>
<organism evidence="7">
    <name type="scientific">Ganoderma boninense</name>
    <dbReference type="NCBI Taxonomy" id="34458"/>
    <lineage>
        <taxon>Eukaryota</taxon>
        <taxon>Fungi</taxon>
        <taxon>Dikarya</taxon>
        <taxon>Basidiomycota</taxon>
        <taxon>Agaricomycotina</taxon>
        <taxon>Agaricomycetes</taxon>
        <taxon>Polyporales</taxon>
        <taxon>Polyporaceae</taxon>
        <taxon>Ganoderma</taxon>
    </lineage>
</organism>
<reference evidence="7" key="1">
    <citation type="submission" date="2019-10" db="EMBL/GenBank/DDBJ databases">
        <authorList>
            <person name="Nor Muhammad N."/>
        </authorList>
    </citation>
    <scope>NUCLEOTIDE SEQUENCE</scope>
</reference>
<evidence type="ECO:0000256" key="2">
    <source>
        <dbReference type="ARBA" id="ARBA00010446"/>
    </source>
</evidence>
<keyword evidence="5 6" id="KW-1015">Disulfide bond</keyword>
<accession>A0A5K1JVQ4</accession>
<feature type="chain" id="PRO_5023971182" description="Hydrophobin" evidence="6">
    <location>
        <begin position="24"/>
        <end position="99"/>
    </location>
</feature>